<name>A0AAE8L9E5_9HYPH</name>
<dbReference type="Proteomes" id="UP000185487">
    <property type="component" value="Plasmid CBMB27-p2"/>
</dbReference>
<keyword evidence="3" id="KW-1185">Reference proteome</keyword>
<evidence type="ECO:0000313" key="2">
    <source>
        <dbReference type="EMBL" id="SFH62534.1"/>
    </source>
</evidence>
<evidence type="ECO:0000313" key="4">
    <source>
        <dbReference type="Proteomes" id="UP000199140"/>
    </source>
</evidence>
<dbReference type="KEGG" id="mphy:MCBMB27_05827"/>
<protein>
    <submittedName>
        <fullName evidence="2">Uncharacterized protein</fullName>
    </submittedName>
</protein>
<reference evidence="2 4" key="2">
    <citation type="submission" date="2016-10" db="EMBL/GenBank/DDBJ databases">
        <authorList>
            <person name="Varghese N."/>
            <person name="Submissions S."/>
        </authorList>
    </citation>
    <scope>NUCLEOTIDE SEQUENCE [LARGE SCALE GENOMIC DNA]</scope>
    <source>
        <strain evidence="2 4">CBMB27</strain>
    </source>
</reference>
<dbReference type="EMBL" id="FOPK01000037">
    <property type="protein sequence ID" value="SFH62534.1"/>
    <property type="molecule type" value="Genomic_DNA"/>
</dbReference>
<sequence>MGATNMKLDDDFLRSVIGGANGGGYWDHSGKISMYVTPVPGNVIMSGALDRNSVRKNDQGVYMKWDRTRGCETPAPKLR</sequence>
<dbReference type="Proteomes" id="UP000199140">
    <property type="component" value="Unassembled WGS sequence"/>
</dbReference>
<proteinExistence type="predicted"/>
<geneLocation type="plasmid" evidence="1 3">
    <name>CBMB27-p2</name>
</geneLocation>
<organism evidence="2 4">
    <name type="scientific">Methylobacterium phyllosphaerae</name>
    <dbReference type="NCBI Taxonomy" id="418223"/>
    <lineage>
        <taxon>Bacteria</taxon>
        <taxon>Pseudomonadati</taxon>
        <taxon>Pseudomonadota</taxon>
        <taxon>Alphaproteobacteria</taxon>
        <taxon>Hyphomicrobiales</taxon>
        <taxon>Methylobacteriaceae</taxon>
        <taxon>Methylobacterium</taxon>
    </lineage>
</organism>
<dbReference type="EMBL" id="CP015369">
    <property type="protein sequence ID" value="APT35118.1"/>
    <property type="molecule type" value="Genomic_DNA"/>
</dbReference>
<evidence type="ECO:0000313" key="1">
    <source>
        <dbReference type="EMBL" id="APT35118.1"/>
    </source>
</evidence>
<reference evidence="1 3" key="1">
    <citation type="submission" date="2016-04" db="EMBL/GenBank/DDBJ databases">
        <title>Complete genome sequencing and analysis of CBMB27, Methylobacterium phyllosphaerae isolated from leaf tissues of rice (Oryza sativa L.).</title>
        <authorList>
            <person name="Lee Y."/>
            <person name="Hwangbo K."/>
            <person name="Chung H."/>
            <person name="Yoo J."/>
            <person name="Kim K.Y."/>
            <person name="Sa T.M."/>
            <person name="Um Y."/>
            <person name="Madhaiyan M."/>
        </authorList>
    </citation>
    <scope>NUCLEOTIDE SEQUENCE [LARGE SCALE GENOMIC DNA]</scope>
    <source>
        <strain evidence="1 3">CBMB27</strain>
        <plasmid evidence="1 3">CBMB27-p2</plasmid>
    </source>
</reference>
<accession>A0AAE8L9E5</accession>
<dbReference type="AlphaFoldDB" id="A0AAE8L9E5"/>
<gene>
    <name evidence="1" type="ORF">MCBMB27_05827</name>
    <name evidence="2" type="ORF">SAMN05192567_13730</name>
</gene>
<keyword evidence="1" id="KW-0614">Plasmid</keyword>
<evidence type="ECO:0000313" key="3">
    <source>
        <dbReference type="Proteomes" id="UP000185487"/>
    </source>
</evidence>